<dbReference type="InterPro" id="IPR035980">
    <property type="entry name" value="Ribosomal_bS6_sf"/>
</dbReference>
<dbReference type="CDD" id="cd00473">
    <property type="entry name" value="bS6"/>
    <property type="match status" value="1"/>
</dbReference>
<dbReference type="PANTHER" id="PTHR21011">
    <property type="entry name" value="MITOCHONDRIAL 28S RIBOSOMAL PROTEIN S6"/>
    <property type="match status" value="1"/>
</dbReference>
<dbReference type="GO" id="GO:0003735">
    <property type="term" value="F:structural constituent of ribosome"/>
    <property type="evidence" value="ECO:0007669"/>
    <property type="project" value="InterPro"/>
</dbReference>
<dbReference type="AlphaFoldDB" id="A0A0G1X8C2"/>
<name>A0A0G1X8C2_UNCK3</name>
<dbReference type="Gene3D" id="3.30.70.60">
    <property type="match status" value="1"/>
</dbReference>
<protein>
    <recommendedName>
        <fullName evidence="2 3">Small ribosomal subunit protein bS6</fullName>
    </recommendedName>
</protein>
<evidence type="ECO:0000256" key="2">
    <source>
        <dbReference type="ARBA" id="ARBA00035294"/>
    </source>
</evidence>
<dbReference type="GO" id="GO:1990904">
    <property type="term" value="C:ribonucleoprotein complex"/>
    <property type="evidence" value="ECO:0007669"/>
    <property type="project" value="UniProtKB-KW"/>
</dbReference>
<comment type="similarity">
    <text evidence="1 3">Belongs to the bacterial ribosomal protein bS6 family.</text>
</comment>
<dbReference type="GO" id="GO:0006412">
    <property type="term" value="P:translation"/>
    <property type="evidence" value="ECO:0007669"/>
    <property type="project" value="UniProtKB-UniRule"/>
</dbReference>
<organism evidence="5 6">
    <name type="scientific">candidate division Kazan bacterium GW2011_GWB1_52_7</name>
    <dbReference type="NCBI Taxonomy" id="1620414"/>
    <lineage>
        <taxon>Bacteria</taxon>
        <taxon>Bacteria division Kazan-3B-28</taxon>
    </lineage>
</organism>
<accession>A0A0G1X8C2</accession>
<dbReference type="InterPro" id="IPR014717">
    <property type="entry name" value="Transl_elong_EF1B/ribsomal_bS6"/>
</dbReference>
<proteinExistence type="inferred from homology"/>
<evidence type="ECO:0000313" key="6">
    <source>
        <dbReference type="Proteomes" id="UP000034913"/>
    </source>
</evidence>
<dbReference type="GO" id="GO:0005840">
    <property type="term" value="C:ribosome"/>
    <property type="evidence" value="ECO:0007669"/>
    <property type="project" value="UniProtKB-KW"/>
</dbReference>
<reference evidence="5 6" key="1">
    <citation type="journal article" date="2015" name="Nature">
        <title>rRNA introns, odd ribosomes, and small enigmatic genomes across a large radiation of phyla.</title>
        <authorList>
            <person name="Brown C.T."/>
            <person name="Hug L.A."/>
            <person name="Thomas B.C."/>
            <person name="Sharon I."/>
            <person name="Castelle C.J."/>
            <person name="Singh A."/>
            <person name="Wilkins M.J."/>
            <person name="Williams K.H."/>
            <person name="Banfield J.F."/>
        </authorList>
    </citation>
    <scope>NUCLEOTIDE SEQUENCE [LARGE SCALE GENOMIC DNA]</scope>
</reference>
<dbReference type="NCBIfam" id="TIGR00166">
    <property type="entry name" value="S6"/>
    <property type="match status" value="1"/>
</dbReference>
<feature type="region of interest" description="Disordered" evidence="4">
    <location>
        <begin position="109"/>
        <end position="145"/>
    </location>
</feature>
<comment type="caution">
    <text evidence="5">The sequence shown here is derived from an EMBL/GenBank/DDBJ whole genome shotgun (WGS) entry which is preliminary data.</text>
</comment>
<keyword evidence="3" id="KW-0687">Ribonucleoprotein</keyword>
<evidence type="ECO:0000256" key="1">
    <source>
        <dbReference type="ARBA" id="ARBA00009512"/>
    </source>
</evidence>
<dbReference type="EMBL" id="LCRB01000001">
    <property type="protein sequence ID" value="KKW27266.1"/>
    <property type="molecule type" value="Genomic_DNA"/>
</dbReference>
<dbReference type="Pfam" id="PF01250">
    <property type="entry name" value="Ribosomal_S6"/>
    <property type="match status" value="1"/>
</dbReference>
<dbReference type="SUPFAM" id="SSF54995">
    <property type="entry name" value="Ribosomal protein S6"/>
    <property type="match status" value="1"/>
</dbReference>
<keyword evidence="3" id="KW-0699">rRNA-binding</keyword>
<gene>
    <name evidence="3" type="primary">rpsF</name>
    <name evidence="5" type="ORF">VF00_C0001G0201</name>
</gene>
<dbReference type="HAMAP" id="MF_00360">
    <property type="entry name" value="Ribosomal_bS6"/>
    <property type="match status" value="1"/>
</dbReference>
<feature type="compositionally biased region" description="Low complexity" evidence="4">
    <location>
        <begin position="114"/>
        <end position="137"/>
    </location>
</feature>
<dbReference type="Proteomes" id="UP000034913">
    <property type="component" value="Unassembled WGS sequence"/>
</dbReference>
<sequence>MNNYEITLVATTSMTETDAQNLVAKVASLIAKTEGRIYTQGFWGKQRLAYPIGRHEYGYYATMIFTYPPDQISNFNHEIQLMPDVIRHLIISLNKENIRPEDMKLIDPFKEQLTPTRSAARPTATTRRAPATKPATPQKDEATRMKELDEKLGNLLKEE</sequence>
<dbReference type="InterPro" id="IPR020814">
    <property type="entry name" value="Ribosomal_S6_plastid/chlpt"/>
</dbReference>
<comment type="function">
    <text evidence="3">Binds together with bS18 to 16S ribosomal RNA.</text>
</comment>
<evidence type="ECO:0000313" key="5">
    <source>
        <dbReference type="EMBL" id="KKW27266.1"/>
    </source>
</evidence>
<keyword evidence="3" id="KW-0694">RNA-binding</keyword>
<dbReference type="GO" id="GO:0005737">
    <property type="term" value="C:cytoplasm"/>
    <property type="evidence" value="ECO:0007669"/>
    <property type="project" value="UniProtKB-ARBA"/>
</dbReference>
<dbReference type="PANTHER" id="PTHR21011:SF1">
    <property type="entry name" value="SMALL RIBOSOMAL SUBUNIT PROTEIN BS6M"/>
    <property type="match status" value="1"/>
</dbReference>
<keyword evidence="3 5" id="KW-0689">Ribosomal protein</keyword>
<evidence type="ECO:0000256" key="3">
    <source>
        <dbReference type="HAMAP-Rule" id="MF_00360"/>
    </source>
</evidence>
<dbReference type="GO" id="GO:0070181">
    <property type="term" value="F:small ribosomal subunit rRNA binding"/>
    <property type="evidence" value="ECO:0007669"/>
    <property type="project" value="TreeGrafter"/>
</dbReference>
<dbReference type="InterPro" id="IPR000529">
    <property type="entry name" value="Ribosomal_bS6"/>
</dbReference>
<evidence type="ECO:0000256" key="4">
    <source>
        <dbReference type="SAM" id="MobiDB-lite"/>
    </source>
</evidence>